<dbReference type="OrthoDB" id="4898680at2759"/>
<dbReference type="InterPro" id="IPR001138">
    <property type="entry name" value="Zn2Cys6_DnaBD"/>
</dbReference>
<dbReference type="GO" id="GO:0006351">
    <property type="term" value="P:DNA-templated transcription"/>
    <property type="evidence" value="ECO:0007669"/>
    <property type="project" value="InterPro"/>
</dbReference>
<dbReference type="PANTHER" id="PTHR31001">
    <property type="entry name" value="UNCHARACTERIZED TRANSCRIPTIONAL REGULATORY PROTEIN"/>
    <property type="match status" value="1"/>
</dbReference>
<keyword evidence="4" id="KW-0238">DNA-binding</keyword>
<dbReference type="GO" id="GO:0008270">
    <property type="term" value="F:zinc ion binding"/>
    <property type="evidence" value="ECO:0007669"/>
    <property type="project" value="InterPro"/>
</dbReference>
<dbReference type="GO" id="GO:0009893">
    <property type="term" value="P:positive regulation of metabolic process"/>
    <property type="evidence" value="ECO:0007669"/>
    <property type="project" value="UniProtKB-ARBA"/>
</dbReference>
<keyword evidence="2" id="KW-0479">Metal-binding</keyword>
<dbReference type="Pfam" id="PF00172">
    <property type="entry name" value="Zn_clus"/>
    <property type="match status" value="1"/>
</dbReference>
<evidence type="ECO:0000256" key="5">
    <source>
        <dbReference type="ARBA" id="ARBA00023163"/>
    </source>
</evidence>
<dbReference type="PROSITE" id="PS50048">
    <property type="entry name" value="ZN2_CY6_FUNGAL_2"/>
    <property type="match status" value="1"/>
</dbReference>
<gene>
    <name evidence="9" type="ORF">BO71DRAFT_442182</name>
</gene>
<evidence type="ECO:0000256" key="2">
    <source>
        <dbReference type="ARBA" id="ARBA00022723"/>
    </source>
</evidence>
<evidence type="ECO:0000256" key="7">
    <source>
        <dbReference type="SAM" id="MobiDB-lite"/>
    </source>
</evidence>
<organism evidence="9 10">
    <name type="scientific">Aspergillus ellipticus CBS 707.79</name>
    <dbReference type="NCBI Taxonomy" id="1448320"/>
    <lineage>
        <taxon>Eukaryota</taxon>
        <taxon>Fungi</taxon>
        <taxon>Dikarya</taxon>
        <taxon>Ascomycota</taxon>
        <taxon>Pezizomycotina</taxon>
        <taxon>Eurotiomycetes</taxon>
        <taxon>Eurotiomycetidae</taxon>
        <taxon>Eurotiales</taxon>
        <taxon>Aspergillaceae</taxon>
        <taxon>Aspergillus</taxon>
        <taxon>Aspergillus subgen. Circumdati</taxon>
    </lineage>
</organism>
<reference evidence="9 10" key="1">
    <citation type="submission" date="2018-02" db="EMBL/GenBank/DDBJ databases">
        <title>The genomes of Aspergillus section Nigri reveals drivers in fungal speciation.</title>
        <authorList>
            <consortium name="DOE Joint Genome Institute"/>
            <person name="Vesth T.C."/>
            <person name="Nybo J."/>
            <person name="Theobald S."/>
            <person name="Brandl J."/>
            <person name="Frisvad J.C."/>
            <person name="Nielsen K.F."/>
            <person name="Lyhne E.K."/>
            <person name="Kogle M.E."/>
            <person name="Kuo A."/>
            <person name="Riley R."/>
            <person name="Clum A."/>
            <person name="Nolan M."/>
            <person name="Lipzen A."/>
            <person name="Salamov A."/>
            <person name="Henrissat B."/>
            <person name="Wiebenga A."/>
            <person name="De vries R.P."/>
            <person name="Grigoriev I.V."/>
            <person name="Mortensen U.H."/>
            <person name="Andersen M.R."/>
            <person name="Baker S.E."/>
        </authorList>
    </citation>
    <scope>NUCLEOTIDE SEQUENCE [LARGE SCALE GENOMIC DNA]</scope>
    <source>
        <strain evidence="9 10">CBS 707.79</strain>
    </source>
</reference>
<dbReference type="CDD" id="cd00067">
    <property type="entry name" value="GAL4"/>
    <property type="match status" value="1"/>
</dbReference>
<dbReference type="Proteomes" id="UP000247810">
    <property type="component" value="Unassembled WGS sequence"/>
</dbReference>
<evidence type="ECO:0000313" key="9">
    <source>
        <dbReference type="EMBL" id="PYH92809.1"/>
    </source>
</evidence>
<name>A0A319D6G1_9EURO</name>
<protein>
    <recommendedName>
        <fullName evidence="8">Zn(2)-C6 fungal-type domain-containing protein</fullName>
    </recommendedName>
</protein>
<dbReference type="GO" id="GO:0000981">
    <property type="term" value="F:DNA-binding transcription factor activity, RNA polymerase II-specific"/>
    <property type="evidence" value="ECO:0007669"/>
    <property type="project" value="InterPro"/>
</dbReference>
<evidence type="ECO:0000256" key="1">
    <source>
        <dbReference type="ARBA" id="ARBA00004123"/>
    </source>
</evidence>
<dbReference type="PROSITE" id="PS00463">
    <property type="entry name" value="ZN2_CY6_FUNGAL_1"/>
    <property type="match status" value="1"/>
</dbReference>
<feature type="region of interest" description="Disordered" evidence="7">
    <location>
        <begin position="43"/>
        <end position="116"/>
    </location>
</feature>
<dbReference type="PANTHER" id="PTHR31001:SF53">
    <property type="entry name" value="ZN(II)2CYS6 TRANSCRIPTION FACTOR (EUROFUNG)"/>
    <property type="match status" value="1"/>
</dbReference>
<evidence type="ECO:0000313" key="10">
    <source>
        <dbReference type="Proteomes" id="UP000247810"/>
    </source>
</evidence>
<keyword evidence="6" id="KW-0539">Nucleus</keyword>
<dbReference type="EMBL" id="KZ825906">
    <property type="protein sequence ID" value="PYH92809.1"/>
    <property type="molecule type" value="Genomic_DNA"/>
</dbReference>
<keyword evidence="3" id="KW-0805">Transcription regulation</keyword>
<dbReference type="InterPro" id="IPR007219">
    <property type="entry name" value="XnlR_reg_dom"/>
</dbReference>
<dbReference type="GO" id="GO:0005634">
    <property type="term" value="C:nucleus"/>
    <property type="evidence" value="ECO:0007669"/>
    <property type="project" value="UniProtKB-SubCell"/>
</dbReference>
<dbReference type="SMART" id="SM00906">
    <property type="entry name" value="Fungal_trans"/>
    <property type="match status" value="1"/>
</dbReference>
<dbReference type="InterPro" id="IPR050613">
    <property type="entry name" value="Sec_Metabolite_Reg"/>
</dbReference>
<evidence type="ECO:0000256" key="3">
    <source>
        <dbReference type="ARBA" id="ARBA00023015"/>
    </source>
</evidence>
<dbReference type="GO" id="GO:0003677">
    <property type="term" value="F:DNA binding"/>
    <property type="evidence" value="ECO:0007669"/>
    <property type="project" value="UniProtKB-KW"/>
</dbReference>
<dbReference type="SUPFAM" id="SSF57701">
    <property type="entry name" value="Zn2/Cys6 DNA-binding domain"/>
    <property type="match status" value="1"/>
</dbReference>
<feature type="compositionally biased region" description="Polar residues" evidence="7">
    <location>
        <begin position="53"/>
        <end position="80"/>
    </location>
</feature>
<dbReference type="SMART" id="SM00066">
    <property type="entry name" value="GAL4"/>
    <property type="match status" value="1"/>
</dbReference>
<evidence type="ECO:0000259" key="8">
    <source>
        <dbReference type="PROSITE" id="PS50048"/>
    </source>
</evidence>
<proteinExistence type="predicted"/>
<dbReference type="InterPro" id="IPR036864">
    <property type="entry name" value="Zn2-C6_fun-type_DNA-bd_sf"/>
</dbReference>
<evidence type="ECO:0000256" key="6">
    <source>
        <dbReference type="ARBA" id="ARBA00023242"/>
    </source>
</evidence>
<dbReference type="AlphaFoldDB" id="A0A319D6G1"/>
<comment type="subcellular location">
    <subcellularLocation>
        <location evidence="1">Nucleus</location>
    </subcellularLocation>
</comment>
<dbReference type="Gene3D" id="4.10.240.10">
    <property type="entry name" value="Zn(2)-C6 fungal-type DNA-binding domain"/>
    <property type="match status" value="1"/>
</dbReference>
<keyword evidence="5" id="KW-0804">Transcription</keyword>
<keyword evidence="10" id="KW-1185">Reference proteome</keyword>
<evidence type="ECO:0000256" key="4">
    <source>
        <dbReference type="ARBA" id="ARBA00023125"/>
    </source>
</evidence>
<feature type="domain" description="Zn(2)-C6 fungal-type" evidence="8">
    <location>
        <begin position="12"/>
        <end position="44"/>
    </location>
</feature>
<accession>A0A319D6G1</accession>
<sequence length="682" mass="76632">MVTLRRNGLLSSCEPCRKSKLRCDHRYPICTRCIRTHKQDRCVYRPSPMSGPPRQTNPEQSQSGSEETHIPSTTSNTREIITNAGPSRLMTPSPSGVSVGPLDRTHADWTNPKRRRLSQPGFLGLTSYDAALKDSRDYLGMSTLGSIEKDRGASLSEGSNAMPVESDQIHQGARLLSLLRDFPLYIRITEAYYRAIHGCDPLGRPIMDLVFQSVEDNLVSRMLESNLSEARTLSSEIFQMFNNPITVHPSMTLPEYMTSMSYRWEIIGLAFSFISISTVMASDWDGMFQIEGRPVIAQKELALMTLSAAETCIKFCEEAGVVNDPVSWLILQHTHLTTLIHGDGDHRSWRALGDLSTIIFTLGLNQPDSDSDAPFWLSEMRKRLMGGSISCDKQLATFLGRPPRISSRFCNTTLPLDLSFEEMVAEPSIRDKAIGKLDANGWNTEKSITKAVWSRIPLLMGHVREDILELSLNNQIEDLPRKVDDILQHSHQVWASIPSFLHWKVDMEVHQNLIADESSLLYLHLDYIYNDFLLYRILSKRMNTWCEELVQVSHEILGGILLLIESKLRTGKTSYFGLPVAGVLAIELVRRCSPISADSASLTFTTPFPRSRVIQNLSIFASYIQTVIRPHEGNYGICQKARETIRRVLDVVLSAENTQPVFPVPNTSAGLEFSNDPAMSEV</sequence>
<dbReference type="CDD" id="cd12148">
    <property type="entry name" value="fungal_TF_MHR"/>
    <property type="match status" value="1"/>
</dbReference>
<dbReference type="VEuPathDB" id="FungiDB:BO71DRAFT_442182"/>